<feature type="transmembrane region" description="Helical" evidence="1">
    <location>
        <begin position="20"/>
        <end position="45"/>
    </location>
</feature>
<keyword evidence="1" id="KW-1133">Transmembrane helix</keyword>
<reference evidence="2" key="1">
    <citation type="journal article" date="2021" name="Proc. Natl. Acad. Sci. U.S.A.">
        <title>Global biogeography of chemosynthetic symbionts reveals both localized and globally distributed symbiont groups. .</title>
        <authorList>
            <person name="Osvatic J.T."/>
            <person name="Wilkins L.G.E."/>
            <person name="Leibrecht L."/>
            <person name="Leray M."/>
            <person name="Zauner S."/>
            <person name="Polzin J."/>
            <person name="Camacho Y."/>
            <person name="Gros O."/>
            <person name="van Gils J.A."/>
            <person name="Eisen J.A."/>
            <person name="Petersen J.M."/>
            <person name="Yuen B."/>
        </authorList>
    </citation>
    <scope>NUCLEOTIDE SEQUENCE</scope>
    <source>
        <strain evidence="2">MAGL173</strain>
    </source>
</reference>
<comment type="caution">
    <text evidence="2">The sequence shown here is derived from an EMBL/GenBank/DDBJ whole genome shotgun (WGS) entry which is preliminary data.</text>
</comment>
<gene>
    <name evidence="2" type="ORF">JAZ04_04245</name>
</gene>
<sequence length="117" mass="13575">MNNPATDQTKNLEREVTLTVGVYALQAASFLFVITLLVGVIINYVKRDDVKGTWLESHFRWQIRTFWFVLLWSVIGFMTTIILVGYAILFINAVWLIYRIAKGWLSLQDEKALYLNS</sequence>
<keyword evidence="1" id="KW-0472">Membrane</keyword>
<dbReference type="AlphaFoldDB" id="A0A9E4MYU1"/>
<evidence type="ECO:0008006" key="4">
    <source>
        <dbReference type="Google" id="ProtNLM"/>
    </source>
</evidence>
<organism evidence="2 3">
    <name type="scientific">Candidatus Thiodiazotropha lotti</name>
    <dbReference type="NCBI Taxonomy" id="2792787"/>
    <lineage>
        <taxon>Bacteria</taxon>
        <taxon>Pseudomonadati</taxon>
        <taxon>Pseudomonadota</taxon>
        <taxon>Gammaproteobacteria</taxon>
        <taxon>Chromatiales</taxon>
        <taxon>Sedimenticolaceae</taxon>
        <taxon>Candidatus Thiodiazotropha</taxon>
    </lineage>
</organism>
<protein>
    <recommendedName>
        <fullName evidence="4">Transmembrane protein</fullName>
    </recommendedName>
</protein>
<feature type="transmembrane region" description="Helical" evidence="1">
    <location>
        <begin position="66"/>
        <end position="98"/>
    </location>
</feature>
<keyword evidence="1" id="KW-0812">Transmembrane</keyword>
<name>A0A9E4MYU1_9GAMM</name>
<dbReference type="EMBL" id="JAEPDI010000001">
    <property type="protein sequence ID" value="MCG7938056.1"/>
    <property type="molecule type" value="Genomic_DNA"/>
</dbReference>
<accession>A0A9E4MYU1</accession>
<dbReference type="Proteomes" id="UP000886687">
    <property type="component" value="Unassembled WGS sequence"/>
</dbReference>
<evidence type="ECO:0000313" key="2">
    <source>
        <dbReference type="EMBL" id="MCG7938056.1"/>
    </source>
</evidence>
<evidence type="ECO:0000313" key="3">
    <source>
        <dbReference type="Proteomes" id="UP000886687"/>
    </source>
</evidence>
<proteinExistence type="predicted"/>
<evidence type="ECO:0000256" key="1">
    <source>
        <dbReference type="SAM" id="Phobius"/>
    </source>
</evidence>